<dbReference type="Gene3D" id="2.30.110.10">
    <property type="entry name" value="Electron Transport, Fmn-binding Protein, Chain A"/>
    <property type="match status" value="1"/>
</dbReference>
<dbReference type="Proteomes" id="UP000190188">
    <property type="component" value="Unassembled WGS sequence"/>
</dbReference>
<dbReference type="AlphaFoldDB" id="A0A1T2XF13"/>
<keyword evidence="2" id="KW-1185">Reference proteome</keyword>
<comment type="caution">
    <text evidence="1">The sequence shown here is derived from an EMBL/GenBank/DDBJ whole genome shotgun (WGS) entry which is preliminary data.</text>
</comment>
<evidence type="ECO:0000313" key="2">
    <source>
        <dbReference type="Proteomes" id="UP000190188"/>
    </source>
</evidence>
<reference evidence="1 2" key="1">
    <citation type="submission" date="2017-01" db="EMBL/GenBank/DDBJ databases">
        <title>Genome analysis of Paenibacillus selenitrireducens ES3-24.</title>
        <authorList>
            <person name="Xu D."/>
            <person name="Yao R."/>
            <person name="Zheng S."/>
        </authorList>
    </citation>
    <scope>NUCLEOTIDE SEQUENCE [LARGE SCALE GENOMIC DNA]</scope>
    <source>
        <strain evidence="1 2">ES3-24</strain>
    </source>
</reference>
<dbReference type="EMBL" id="MSZX01000004">
    <property type="protein sequence ID" value="OPA78440.1"/>
    <property type="molecule type" value="Genomic_DNA"/>
</dbReference>
<dbReference type="OrthoDB" id="2381603at2"/>
<accession>A0A1T2XF13</accession>
<dbReference type="STRING" id="1324314.BVG16_11220"/>
<name>A0A1T2XF13_9BACL</name>
<sequence length="67" mass="7428">MAEAIETLSEALLLQLQQEPFEVKMDTVREAMNNGSRNSVVPFIPTTYNKHAADQLNGQVRAAIQKA</sequence>
<organism evidence="1 2">
    <name type="scientific">Paenibacillus selenitireducens</name>
    <dbReference type="NCBI Taxonomy" id="1324314"/>
    <lineage>
        <taxon>Bacteria</taxon>
        <taxon>Bacillati</taxon>
        <taxon>Bacillota</taxon>
        <taxon>Bacilli</taxon>
        <taxon>Bacillales</taxon>
        <taxon>Paenibacillaceae</taxon>
        <taxon>Paenibacillus</taxon>
    </lineage>
</organism>
<dbReference type="InterPro" id="IPR012349">
    <property type="entry name" value="Split_barrel_FMN-bd"/>
</dbReference>
<proteinExistence type="predicted"/>
<dbReference type="RefSeq" id="WP_078498724.1">
    <property type="nucleotide sequence ID" value="NZ_MSZX01000004.1"/>
</dbReference>
<evidence type="ECO:0000313" key="1">
    <source>
        <dbReference type="EMBL" id="OPA78440.1"/>
    </source>
</evidence>
<protein>
    <submittedName>
        <fullName evidence="1">Uncharacterized protein</fullName>
    </submittedName>
</protein>
<gene>
    <name evidence="1" type="ORF">BVG16_11220</name>
</gene>